<dbReference type="SMART" id="SM00382">
    <property type="entry name" value="AAA"/>
    <property type="match status" value="1"/>
</dbReference>
<keyword evidence="3 5" id="KW-0067">ATP-binding</keyword>
<dbReference type="PANTHER" id="PTHR42939:SF1">
    <property type="entry name" value="ABC TRANSPORTER ATP-BINDING PROTEIN ALBC-RELATED"/>
    <property type="match status" value="1"/>
</dbReference>
<gene>
    <name evidence="5" type="ORF">IRI77_36375</name>
</gene>
<dbReference type="InterPro" id="IPR003439">
    <property type="entry name" value="ABC_transporter-like_ATP-bd"/>
</dbReference>
<reference evidence="5 6" key="1">
    <citation type="submission" date="2020-10" db="EMBL/GenBank/DDBJ databases">
        <title>Complete genome sequence of Paludibaculum fermentans P105T, a facultatively anaerobic acidobacterium capable of dissimilatory Fe(III) reduction.</title>
        <authorList>
            <person name="Dedysh S.N."/>
            <person name="Beletsky A.V."/>
            <person name="Kulichevskaya I.S."/>
            <person name="Mardanov A.V."/>
            <person name="Ravin N.V."/>
        </authorList>
    </citation>
    <scope>NUCLEOTIDE SEQUENCE [LARGE SCALE GENOMIC DNA]</scope>
    <source>
        <strain evidence="5 6">P105</strain>
    </source>
</reference>
<evidence type="ECO:0000313" key="6">
    <source>
        <dbReference type="Proteomes" id="UP000593892"/>
    </source>
</evidence>
<dbReference type="Pfam" id="PF00005">
    <property type="entry name" value="ABC_tran"/>
    <property type="match status" value="1"/>
</dbReference>
<dbReference type="AlphaFoldDB" id="A0A7S7NR25"/>
<keyword evidence="6" id="KW-1185">Reference proteome</keyword>
<dbReference type="InterPro" id="IPR027417">
    <property type="entry name" value="P-loop_NTPase"/>
</dbReference>
<dbReference type="EMBL" id="CP063849">
    <property type="protein sequence ID" value="QOY88155.1"/>
    <property type="molecule type" value="Genomic_DNA"/>
</dbReference>
<evidence type="ECO:0000313" key="5">
    <source>
        <dbReference type="EMBL" id="QOY88155.1"/>
    </source>
</evidence>
<feature type="domain" description="ABC transporter" evidence="4">
    <location>
        <begin position="5"/>
        <end position="229"/>
    </location>
</feature>
<dbReference type="CDD" id="cd03230">
    <property type="entry name" value="ABC_DR_subfamily_A"/>
    <property type="match status" value="1"/>
</dbReference>
<dbReference type="InterPro" id="IPR051782">
    <property type="entry name" value="ABC_Transporter_VariousFunc"/>
</dbReference>
<dbReference type="InterPro" id="IPR003593">
    <property type="entry name" value="AAA+_ATPase"/>
</dbReference>
<dbReference type="SUPFAM" id="SSF52540">
    <property type="entry name" value="P-loop containing nucleoside triphosphate hydrolases"/>
    <property type="match status" value="1"/>
</dbReference>
<keyword evidence="2" id="KW-0547">Nucleotide-binding</keyword>
<dbReference type="PANTHER" id="PTHR42939">
    <property type="entry name" value="ABC TRANSPORTER ATP-BINDING PROTEIN ALBC-RELATED"/>
    <property type="match status" value="1"/>
</dbReference>
<evidence type="ECO:0000256" key="2">
    <source>
        <dbReference type="ARBA" id="ARBA00022741"/>
    </source>
</evidence>
<evidence type="ECO:0000259" key="4">
    <source>
        <dbReference type="PROSITE" id="PS50893"/>
    </source>
</evidence>
<dbReference type="GO" id="GO:0016887">
    <property type="term" value="F:ATP hydrolysis activity"/>
    <property type="evidence" value="ECO:0007669"/>
    <property type="project" value="InterPro"/>
</dbReference>
<dbReference type="GO" id="GO:0005524">
    <property type="term" value="F:ATP binding"/>
    <property type="evidence" value="ECO:0007669"/>
    <property type="project" value="UniProtKB-KW"/>
</dbReference>
<evidence type="ECO:0000256" key="1">
    <source>
        <dbReference type="ARBA" id="ARBA00022448"/>
    </source>
</evidence>
<dbReference type="PROSITE" id="PS50893">
    <property type="entry name" value="ABC_TRANSPORTER_2"/>
    <property type="match status" value="1"/>
</dbReference>
<evidence type="ECO:0000256" key="3">
    <source>
        <dbReference type="ARBA" id="ARBA00022840"/>
    </source>
</evidence>
<organism evidence="5 6">
    <name type="scientific">Paludibaculum fermentans</name>
    <dbReference type="NCBI Taxonomy" id="1473598"/>
    <lineage>
        <taxon>Bacteria</taxon>
        <taxon>Pseudomonadati</taxon>
        <taxon>Acidobacteriota</taxon>
        <taxon>Terriglobia</taxon>
        <taxon>Bryobacterales</taxon>
        <taxon>Bryobacteraceae</taxon>
        <taxon>Paludibaculum</taxon>
    </lineage>
</organism>
<proteinExistence type="predicted"/>
<sequence length="297" mass="33609">MSMAIHTERLTKRYGGTEALRGLDLDVPRGSIYAFVGPNGAGKTTAIQTILNLRQPTTGRAEVMGADSRALTHENFQHIGYVSENQRLPEWMTVEEFFDYLRPLYKTWDADLHAELRRQFDLPPGRKVKQLSRGMKMKVALASALVFRPQLLILDEPFTGLDPLVREELIQGLLDRAEGMTIFVSSHDLAEIESFASHVGYLEQGRLRLSEEMAVLAERFREVQVVFEGEAQRPAPWPEDWLPPETSGSMMRFVDTRQDPARWPAAFPTARSIEAQPMTLRAIFVALARSGRKGEQQ</sequence>
<accession>A0A7S7NR25</accession>
<dbReference type="Proteomes" id="UP000593892">
    <property type="component" value="Chromosome"/>
</dbReference>
<name>A0A7S7NR25_PALFE</name>
<dbReference type="KEGG" id="pfer:IRI77_36375"/>
<dbReference type="Gene3D" id="3.40.50.300">
    <property type="entry name" value="P-loop containing nucleotide triphosphate hydrolases"/>
    <property type="match status" value="1"/>
</dbReference>
<protein>
    <submittedName>
        <fullName evidence="5">ABC transporter ATP-binding protein</fullName>
    </submittedName>
</protein>
<keyword evidence="1" id="KW-0813">Transport</keyword>